<dbReference type="PROSITE" id="PS50894">
    <property type="entry name" value="HPT"/>
    <property type="match status" value="1"/>
</dbReference>
<dbReference type="Gene3D" id="1.20.120.160">
    <property type="entry name" value="HPT domain"/>
    <property type="match status" value="1"/>
</dbReference>
<sequence length="1083" mass="114000">MARFTLPLLRVARLIFCALAIACCGAASAAQGEFVVGAVPGAVPPLDLSAPPASTDAPPAVRGISADFAHAIAQSLDLALRWRVYPDRPAMIAALARGEIDAVTTATGEDPGAPLLLSRPYLSTKQVHVEPRDRRAATGRIAYLEAQTSPERLRAAYPQLRPVGYRTATGALLAVTLGDADAFVGDLVATTYAIDHFDFTALRITGFAPFDEAGYSFAFAAARPEAAAWREQVDTALAALPARFLLEIRARWGATATAVSFDEPFALTVAERAWIAAHPVVPYSMLGRAAPLTFRDANGRPAGFAVDILAAIARVTGLRFEPRVHDSIEEIDRDIRDGSALLTPFRQSAEPGPGLLGSRPYGEGLFLIVTRAGAAPRRDAAALAGARVAVPGGALVESLVRERVPSARIVRTANYDAQFDALANGRADAAVADMAFANYAVSNAYRGRLVASGALGGEPAPYRLVVSGREPTLAGIVDRAIGQLHPAELDAIRRRWSLGEHPETLWERRRPQIELGAALGLGVVLLLMAWAVSLRTQIARRVAAEVAMRAAKEEAETANRAKSTFLATMSHEIRTPMNAVLGLLELELRSPGDRASTERSLGIAHQAARDLLGLIDDILDVAKIEAERLMLAPAPLELDAWVAGVVAIYGPAARGKGILLATEKRGAAGPAWVDADALRLRQVLGNLLSNAIKFTENGRVTVMYTIGEIVDGAREVVLEVSDTGIGMTPAQQAALFAPFVQAHDDRSGRYGGTGLGLTICRRLVSMMGGTVEVSSEAGRGSRFTVRLTLPAAAPLAVPSANVPDALAQEQEARLAGLHVLIVDDHPANRIVLASQLAEFGCTVETANDGAAALSRWRADAAAFDLILTDCSMPVMNGEELARLIRGDEAASAGRAGAARGPVPIVGVTADARPEAAAQAVVAGMTMCLAKPVGFDALRRALALAMRSNGFTTAARSSSERPAPHVPEVAQAFDPALVDTFGAEAATLVETVQTANAQDLAEARDAMDACDYARLRETAHRMKGAAFVIGATPFASACGALQVACQSALDDDRNGEEDEHTAAAFRVFIDEGAALDAALAQRAI</sequence>
<dbReference type="Gene3D" id="3.40.190.10">
    <property type="entry name" value="Periplasmic binding protein-like II"/>
    <property type="match status" value="4"/>
</dbReference>
<dbReference type="EC" id="2.7.13.3" evidence="3"/>
<dbReference type="SUPFAM" id="SSF47226">
    <property type="entry name" value="Histidine-containing phosphotransfer domain, HPT domain"/>
    <property type="match status" value="1"/>
</dbReference>
<evidence type="ECO:0000256" key="14">
    <source>
        <dbReference type="ARBA" id="ARBA00023026"/>
    </source>
</evidence>
<evidence type="ECO:0000256" key="5">
    <source>
        <dbReference type="ARBA" id="ARBA00022519"/>
    </source>
</evidence>
<dbReference type="SMART" id="SM00388">
    <property type="entry name" value="HisKA"/>
    <property type="match status" value="1"/>
</dbReference>
<evidence type="ECO:0000256" key="13">
    <source>
        <dbReference type="ARBA" id="ARBA00023012"/>
    </source>
</evidence>
<dbReference type="Gene3D" id="1.10.287.130">
    <property type="match status" value="1"/>
</dbReference>
<dbReference type="PRINTS" id="PR00344">
    <property type="entry name" value="BCTRLSENSOR"/>
</dbReference>
<dbReference type="CDD" id="cd17546">
    <property type="entry name" value="REC_hyHK_CKI1_RcsC-like"/>
    <property type="match status" value="1"/>
</dbReference>
<evidence type="ECO:0000313" key="24">
    <source>
        <dbReference type="EMBL" id="SAL40620.1"/>
    </source>
</evidence>
<evidence type="ECO:0000256" key="4">
    <source>
        <dbReference type="ARBA" id="ARBA00022475"/>
    </source>
</evidence>
<dbReference type="EMBL" id="FCON02000014">
    <property type="protein sequence ID" value="SAL40620.1"/>
    <property type="molecule type" value="Genomic_DNA"/>
</dbReference>
<evidence type="ECO:0000256" key="18">
    <source>
        <dbReference type="PROSITE-ProRule" id="PRU00110"/>
    </source>
</evidence>
<evidence type="ECO:0000256" key="1">
    <source>
        <dbReference type="ARBA" id="ARBA00000085"/>
    </source>
</evidence>
<name>A0A158HA49_9BURK</name>
<evidence type="ECO:0000259" key="23">
    <source>
        <dbReference type="PROSITE" id="PS50894"/>
    </source>
</evidence>
<dbReference type="SMART" id="SM00062">
    <property type="entry name" value="PBPb"/>
    <property type="match status" value="2"/>
</dbReference>
<dbReference type="InterPro" id="IPR036890">
    <property type="entry name" value="HATPase_C_sf"/>
</dbReference>
<dbReference type="InterPro" id="IPR036641">
    <property type="entry name" value="HPT_dom_sf"/>
</dbReference>
<keyword evidence="10" id="KW-0418">Kinase</keyword>
<evidence type="ECO:0000259" key="22">
    <source>
        <dbReference type="PROSITE" id="PS50110"/>
    </source>
</evidence>
<dbReference type="SUPFAM" id="SSF55874">
    <property type="entry name" value="ATPase domain of HSP90 chaperone/DNA topoisomerase II/histidine kinase"/>
    <property type="match status" value="1"/>
</dbReference>
<feature type="domain" description="Histidine kinase" evidence="21">
    <location>
        <begin position="568"/>
        <end position="791"/>
    </location>
</feature>
<evidence type="ECO:0000256" key="10">
    <source>
        <dbReference type="ARBA" id="ARBA00022777"/>
    </source>
</evidence>
<comment type="subcellular location">
    <subcellularLocation>
        <location evidence="2">Cell inner membrane</location>
        <topology evidence="2">Multi-pass membrane protein</topology>
    </subcellularLocation>
</comment>
<comment type="catalytic activity">
    <reaction evidence="1">
        <text>ATP + protein L-histidine = ADP + protein N-phospho-L-histidine.</text>
        <dbReference type="EC" id="2.7.13.3"/>
    </reaction>
</comment>
<dbReference type="PANTHER" id="PTHR43047:SF72">
    <property type="entry name" value="OSMOSENSING HISTIDINE PROTEIN KINASE SLN1"/>
    <property type="match status" value="1"/>
</dbReference>
<keyword evidence="4" id="KW-1003">Cell membrane</keyword>
<dbReference type="Gene3D" id="3.40.50.2300">
    <property type="match status" value="1"/>
</dbReference>
<comment type="function">
    <text evidence="16">Member of the two-component regulatory system BvgS/BvgA. Phosphorylates BvgA via a four-step phosphorelay in response to environmental signals.</text>
</comment>
<dbReference type="Pfam" id="PF00497">
    <property type="entry name" value="SBP_bac_3"/>
    <property type="match status" value="1"/>
</dbReference>
<dbReference type="InterPro" id="IPR003594">
    <property type="entry name" value="HATPase_dom"/>
</dbReference>
<dbReference type="PROSITE" id="PS50110">
    <property type="entry name" value="RESPONSE_REGULATORY"/>
    <property type="match status" value="1"/>
</dbReference>
<dbReference type="GO" id="GO:0000155">
    <property type="term" value="F:phosphorelay sensor kinase activity"/>
    <property type="evidence" value="ECO:0007669"/>
    <property type="project" value="InterPro"/>
</dbReference>
<evidence type="ECO:0000256" key="8">
    <source>
        <dbReference type="ARBA" id="ARBA00022692"/>
    </source>
</evidence>
<proteinExistence type="predicted"/>
<evidence type="ECO:0000256" key="12">
    <source>
        <dbReference type="ARBA" id="ARBA00022989"/>
    </source>
</evidence>
<evidence type="ECO:0000256" key="19">
    <source>
        <dbReference type="PROSITE-ProRule" id="PRU00169"/>
    </source>
</evidence>
<dbReference type="FunFam" id="3.30.565.10:FF:000010">
    <property type="entry name" value="Sensor histidine kinase RcsC"/>
    <property type="match status" value="1"/>
</dbReference>
<dbReference type="Pfam" id="PF01627">
    <property type="entry name" value="Hpt"/>
    <property type="match status" value="1"/>
</dbReference>
<keyword evidence="8" id="KW-0812">Transmembrane</keyword>
<evidence type="ECO:0000256" key="7">
    <source>
        <dbReference type="ARBA" id="ARBA00022679"/>
    </source>
</evidence>
<evidence type="ECO:0000256" key="11">
    <source>
        <dbReference type="ARBA" id="ARBA00022840"/>
    </source>
</evidence>
<dbReference type="Pfam" id="PF00512">
    <property type="entry name" value="HisKA"/>
    <property type="match status" value="1"/>
</dbReference>
<keyword evidence="15" id="KW-0472">Membrane</keyword>
<feature type="domain" description="Response regulatory" evidence="22">
    <location>
        <begin position="818"/>
        <end position="945"/>
    </location>
</feature>
<keyword evidence="9 20" id="KW-0732">Signal</keyword>
<dbReference type="SMART" id="SM00448">
    <property type="entry name" value="REC"/>
    <property type="match status" value="1"/>
</dbReference>
<dbReference type="Pfam" id="PF02518">
    <property type="entry name" value="HATPase_c"/>
    <property type="match status" value="1"/>
</dbReference>
<dbReference type="InterPro" id="IPR005467">
    <property type="entry name" value="His_kinase_dom"/>
</dbReference>
<dbReference type="Gene3D" id="3.30.565.10">
    <property type="entry name" value="Histidine kinase-like ATPase, C-terminal domain"/>
    <property type="match status" value="1"/>
</dbReference>
<evidence type="ECO:0000256" key="3">
    <source>
        <dbReference type="ARBA" id="ARBA00012438"/>
    </source>
</evidence>
<dbReference type="InterPro" id="IPR003661">
    <property type="entry name" value="HisK_dim/P_dom"/>
</dbReference>
<evidence type="ECO:0000256" key="15">
    <source>
        <dbReference type="ARBA" id="ARBA00023136"/>
    </source>
</evidence>
<gene>
    <name evidence="24" type="ORF">AWB68_01768</name>
</gene>
<evidence type="ECO:0000256" key="2">
    <source>
        <dbReference type="ARBA" id="ARBA00004429"/>
    </source>
</evidence>
<evidence type="ECO:0000313" key="25">
    <source>
        <dbReference type="Proteomes" id="UP000054770"/>
    </source>
</evidence>
<dbReference type="GO" id="GO:0009927">
    <property type="term" value="F:histidine phosphotransfer kinase activity"/>
    <property type="evidence" value="ECO:0007669"/>
    <property type="project" value="TreeGrafter"/>
</dbReference>
<keyword evidence="12" id="KW-1133">Transmembrane helix</keyword>
<dbReference type="OrthoDB" id="9796305at2"/>
<dbReference type="Proteomes" id="UP000054770">
    <property type="component" value="Unassembled WGS sequence"/>
</dbReference>
<dbReference type="InterPro" id="IPR008207">
    <property type="entry name" value="Sig_transdc_His_kin_Hpt_dom"/>
</dbReference>
<dbReference type="Pfam" id="PF00072">
    <property type="entry name" value="Response_reg"/>
    <property type="match status" value="1"/>
</dbReference>
<keyword evidence="7" id="KW-0808">Transferase</keyword>
<feature type="signal peptide" evidence="20">
    <location>
        <begin position="1"/>
        <end position="29"/>
    </location>
</feature>
<evidence type="ECO:0000256" key="6">
    <source>
        <dbReference type="ARBA" id="ARBA00022553"/>
    </source>
</evidence>
<dbReference type="InterPro" id="IPR001638">
    <property type="entry name" value="Solute-binding_3/MltF_N"/>
</dbReference>
<dbReference type="InterPro" id="IPR004358">
    <property type="entry name" value="Sig_transdc_His_kin-like_C"/>
</dbReference>
<keyword evidence="6 19" id="KW-0597">Phosphoprotein</keyword>
<reference evidence="24" key="1">
    <citation type="submission" date="2016-01" db="EMBL/GenBank/DDBJ databases">
        <authorList>
            <person name="Peeters C."/>
        </authorList>
    </citation>
    <scope>NUCLEOTIDE SEQUENCE [LARGE SCALE GENOMIC DNA]</scope>
    <source>
        <strain evidence="24">LMG 22940</strain>
    </source>
</reference>
<dbReference type="PANTHER" id="PTHR43047">
    <property type="entry name" value="TWO-COMPONENT HISTIDINE PROTEIN KINASE"/>
    <property type="match status" value="1"/>
</dbReference>
<dbReference type="CDD" id="cd00082">
    <property type="entry name" value="HisKA"/>
    <property type="match status" value="1"/>
</dbReference>
<feature type="chain" id="PRO_5011115256" description="Virulence sensor protein BvgS" evidence="20">
    <location>
        <begin position="30"/>
        <end position="1083"/>
    </location>
</feature>
<evidence type="ECO:0000256" key="16">
    <source>
        <dbReference type="ARBA" id="ARBA00058004"/>
    </source>
</evidence>
<evidence type="ECO:0000256" key="17">
    <source>
        <dbReference type="ARBA" id="ARBA00070152"/>
    </source>
</evidence>
<keyword evidence="11" id="KW-0067">ATP-binding</keyword>
<dbReference type="PROSITE" id="PS50109">
    <property type="entry name" value="HIS_KIN"/>
    <property type="match status" value="1"/>
</dbReference>
<organism evidence="24 25">
    <name type="scientific">Caballeronia choica</name>
    <dbReference type="NCBI Taxonomy" id="326476"/>
    <lineage>
        <taxon>Bacteria</taxon>
        <taxon>Pseudomonadati</taxon>
        <taxon>Pseudomonadota</taxon>
        <taxon>Betaproteobacteria</taxon>
        <taxon>Burkholderiales</taxon>
        <taxon>Burkholderiaceae</taxon>
        <taxon>Caballeronia</taxon>
    </lineage>
</organism>
<evidence type="ECO:0000256" key="9">
    <source>
        <dbReference type="ARBA" id="ARBA00022729"/>
    </source>
</evidence>
<accession>A0A158HA49</accession>
<feature type="modified residue" description="Phosphohistidine" evidence="18">
    <location>
        <position position="1019"/>
    </location>
</feature>
<keyword evidence="11" id="KW-0547">Nucleotide-binding</keyword>
<dbReference type="InterPro" id="IPR011006">
    <property type="entry name" value="CheY-like_superfamily"/>
</dbReference>
<dbReference type="SUPFAM" id="SSF47384">
    <property type="entry name" value="Homodimeric domain of signal transducing histidine kinase"/>
    <property type="match status" value="1"/>
</dbReference>
<dbReference type="RefSeq" id="WP_087643982.1">
    <property type="nucleotide sequence ID" value="NZ_FCON02000014.1"/>
</dbReference>
<evidence type="ECO:0000259" key="21">
    <source>
        <dbReference type="PROSITE" id="PS50109"/>
    </source>
</evidence>
<keyword evidence="13" id="KW-0902">Two-component regulatory system</keyword>
<feature type="modified residue" description="4-aspartylphosphate" evidence="19">
    <location>
        <position position="869"/>
    </location>
</feature>
<feature type="domain" description="HPt" evidence="23">
    <location>
        <begin position="980"/>
        <end position="1081"/>
    </location>
</feature>
<dbReference type="InterPro" id="IPR036097">
    <property type="entry name" value="HisK_dim/P_sf"/>
</dbReference>
<dbReference type="AlphaFoldDB" id="A0A158HA49"/>
<keyword evidence="5" id="KW-0997">Cell inner membrane</keyword>
<dbReference type="InterPro" id="IPR001789">
    <property type="entry name" value="Sig_transdc_resp-reg_receiver"/>
</dbReference>
<dbReference type="CDD" id="cd16922">
    <property type="entry name" value="HATPase_EvgS-ArcB-TorS-like"/>
    <property type="match status" value="1"/>
</dbReference>
<dbReference type="SMART" id="SM00387">
    <property type="entry name" value="HATPase_c"/>
    <property type="match status" value="1"/>
</dbReference>
<dbReference type="GO" id="GO:0005886">
    <property type="term" value="C:plasma membrane"/>
    <property type="evidence" value="ECO:0007669"/>
    <property type="project" value="UniProtKB-SubCell"/>
</dbReference>
<comment type="caution">
    <text evidence="24">The sequence shown here is derived from an EMBL/GenBank/DDBJ whole genome shotgun (WGS) entry which is preliminary data.</text>
</comment>
<dbReference type="SUPFAM" id="SSF52172">
    <property type="entry name" value="CheY-like"/>
    <property type="match status" value="1"/>
</dbReference>
<protein>
    <recommendedName>
        <fullName evidence="17">Virulence sensor protein BvgS</fullName>
        <ecNumber evidence="3">2.7.13.3</ecNumber>
    </recommendedName>
</protein>
<evidence type="ECO:0000256" key="20">
    <source>
        <dbReference type="SAM" id="SignalP"/>
    </source>
</evidence>
<dbReference type="SUPFAM" id="SSF53850">
    <property type="entry name" value="Periplasmic binding protein-like II"/>
    <property type="match status" value="2"/>
</dbReference>
<keyword evidence="14" id="KW-0843">Virulence</keyword>
<keyword evidence="25" id="KW-1185">Reference proteome</keyword>